<dbReference type="InterPro" id="IPR005624">
    <property type="entry name" value="PduO/GlcC-like"/>
</dbReference>
<dbReference type="Pfam" id="PF03928">
    <property type="entry name" value="HbpS-like"/>
    <property type="match status" value="1"/>
</dbReference>
<gene>
    <name evidence="1" type="ORF">KY084_07765</name>
</gene>
<accession>A0ABS6XKP2</accession>
<comment type="caution">
    <text evidence="1">The sequence shown here is derived from an EMBL/GenBank/DDBJ whole genome shotgun (WGS) entry which is preliminary data.</text>
</comment>
<sequence>MLTKKTIPAGNVSLEAARALIDAALAATQEAGFPAAIAVTDATGSLRAFARDDAAPFLTAEVAISKAWTAASYGYPTHVWNEYVRDPAVAPLGNHPRLMAVGGGFPIMDEGRLVGGIGISGGNAVQDEHACMVALEKLGFTASS</sequence>
<protein>
    <submittedName>
        <fullName evidence="1">Heme-binding protein</fullName>
    </submittedName>
</protein>
<evidence type="ECO:0000313" key="2">
    <source>
        <dbReference type="Proteomes" id="UP001197214"/>
    </source>
</evidence>
<organism evidence="1 2">
    <name type="scientific">Stakelama flava</name>
    <dbReference type="NCBI Taxonomy" id="2860338"/>
    <lineage>
        <taxon>Bacteria</taxon>
        <taxon>Pseudomonadati</taxon>
        <taxon>Pseudomonadota</taxon>
        <taxon>Alphaproteobacteria</taxon>
        <taxon>Sphingomonadales</taxon>
        <taxon>Sphingomonadaceae</taxon>
        <taxon>Stakelama</taxon>
    </lineage>
</organism>
<reference evidence="1 2" key="1">
    <citation type="submission" date="2021-07" db="EMBL/GenBank/DDBJ databases">
        <title>Stakelama flava sp. nov., a novel endophytic bacterium isolated from branch of Kandelia candel.</title>
        <authorList>
            <person name="Tuo L."/>
        </authorList>
    </citation>
    <scope>NUCLEOTIDE SEQUENCE [LARGE SCALE GENOMIC DNA]</scope>
    <source>
        <strain evidence="1 2">CBK3Z-3</strain>
    </source>
</reference>
<name>A0ABS6XKP2_9SPHN</name>
<dbReference type="InterPro" id="IPR052517">
    <property type="entry name" value="GlcG_carb_metab_protein"/>
</dbReference>
<proteinExistence type="predicted"/>
<dbReference type="PANTHER" id="PTHR34309">
    <property type="entry name" value="SLR1406 PROTEIN"/>
    <property type="match status" value="1"/>
</dbReference>
<dbReference type="Proteomes" id="UP001197214">
    <property type="component" value="Unassembled WGS sequence"/>
</dbReference>
<dbReference type="PANTHER" id="PTHR34309:SF1">
    <property type="entry name" value="PROTEIN GLCG"/>
    <property type="match status" value="1"/>
</dbReference>
<dbReference type="EMBL" id="JAHWZX010000005">
    <property type="protein sequence ID" value="MBW4330773.1"/>
    <property type="molecule type" value="Genomic_DNA"/>
</dbReference>
<keyword evidence="2" id="KW-1185">Reference proteome</keyword>
<evidence type="ECO:0000313" key="1">
    <source>
        <dbReference type="EMBL" id="MBW4330773.1"/>
    </source>
</evidence>